<organism evidence="1">
    <name type="scientific">Arion vulgaris</name>
    <dbReference type="NCBI Taxonomy" id="1028688"/>
    <lineage>
        <taxon>Eukaryota</taxon>
        <taxon>Metazoa</taxon>
        <taxon>Spiralia</taxon>
        <taxon>Lophotrochozoa</taxon>
        <taxon>Mollusca</taxon>
        <taxon>Gastropoda</taxon>
        <taxon>Heterobranchia</taxon>
        <taxon>Euthyneura</taxon>
        <taxon>Panpulmonata</taxon>
        <taxon>Eupulmonata</taxon>
        <taxon>Stylommatophora</taxon>
        <taxon>Helicina</taxon>
        <taxon>Arionoidea</taxon>
        <taxon>Arionidae</taxon>
        <taxon>Arion</taxon>
    </lineage>
</organism>
<protein>
    <submittedName>
        <fullName evidence="1">Uncharacterized protein</fullName>
    </submittedName>
</protein>
<name>A0A0B6Y009_9EUPU</name>
<sequence>MWRVSSKFVQKLLSKELHLEILLDCANSDPDFLNTMITGDEYMMIFISPVFLTIQ</sequence>
<accession>A0A0B6Y009</accession>
<reference evidence="1" key="1">
    <citation type="submission" date="2014-12" db="EMBL/GenBank/DDBJ databases">
        <title>Insight into the proteome of Arion vulgaris.</title>
        <authorList>
            <person name="Aradska J."/>
            <person name="Bulat T."/>
            <person name="Smidak R."/>
            <person name="Sarate P."/>
            <person name="Gangsoo J."/>
            <person name="Sialana F."/>
            <person name="Bilban M."/>
            <person name="Lubec G."/>
        </authorList>
    </citation>
    <scope>NUCLEOTIDE SEQUENCE</scope>
    <source>
        <tissue evidence="1">Skin</tissue>
    </source>
</reference>
<dbReference type="AlphaFoldDB" id="A0A0B6Y009"/>
<feature type="non-terminal residue" evidence="1">
    <location>
        <position position="55"/>
    </location>
</feature>
<dbReference type="EMBL" id="HACG01002000">
    <property type="protein sequence ID" value="CEK48865.1"/>
    <property type="molecule type" value="Transcribed_RNA"/>
</dbReference>
<evidence type="ECO:0000313" key="1">
    <source>
        <dbReference type="EMBL" id="CEK48865.1"/>
    </source>
</evidence>
<proteinExistence type="predicted"/>
<gene>
    <name evidence="1" type="primary">ORF5436</name>
</gene>